<gene>
    <name evidence="1" type="primary">OJ1123_G04.22</name>
</gene>
<dbReference type="AlphaFoldDB" id="Q6EU31"/>
<reference evidence="2" key="2">
    <citation type="journal article" date="2008" name="Nucleic Acids Res.">
        <title>The rice annotation project database (RAP-DB): 2008 update.</title>
        <authorList>
            <consortium name="The rice annotation project (RAP)"/>
        </authorList>
    </citation>
    <scope>GENOME REANNOTATION</scope>
    <source>
        <strain evidence="2">cv. Nipponbare</strain>
    </source>
</reference>
<accession>Q6EU31</accession>
<reference evidence="2" key="1">
    <citation type="journal article" date="2005" name="Nature">
        <title>The map-based sequence of the rice genome.</title>
        <authorList>
            <consortium name="International rice genome sequencing project (IRGSP)"/>
            <person name="Matsumoto T."/>
            <person name="Wu J."/>
            <person name="Kanamori H."/>
            <person name="Katayose Y."/>
            <person name="Fujisawa M."/>
            <person name="Namiki N."/>
            <person name="Mizuno H."/>
            <person name="Yamamoto K."/>
            <person name="Antonio B.A."/>
            <person name="Baba T."/>
            <person name="Sakata K."/>
            <person name="Nagamura Y."/>
            <person name="Aoki H."/>
            <person name="Arikawa K."/>
            <person name="Arita K."/>
            <person name="Bito T."/>
            <person name="Chiden Y."/>
            <person name="Fujitsuka N."/>
            <person name="Fukunaka R."/>
            <person name="Hamada M."/>
            <person name="Harada C."/>
            <person name="Hayashi A."/>
            <person name="Hijishita S."/>
            <person name="Honda M."/>
            <person name="Hosokawa S."/>
            <person name="Ichikawa Y."/>
            <person name="Idonuma A."/>
            <person name="Iijima M."/>
            <person name="Ikeda M."/>
            <person name="Ikeno M."/>
            <person name="Ito K."/>
            <person name="Ito S."/>
            <person name="Ito T."/>
            <person name="Ito Y."/>
            <person name="Ito Y."/>
            <person name="Iwabuchi A."/>
            <person name="Kamiya K."/>
            <person name="Karasawa W."/>
            <person name="Kurita K."/>
            <person name="Katagiri S."/>
            <person name="Kikuta A."/>
            <person name="Kobayashi H."/>
            <person name="Kobayashi N."/>
            <person name="Machita K."/>
            <person name="Maehara T."/>
            <person name="Masukawa M."/>
            <person name="Mizubayashi T."/>
            <person name="Mukai Y."/>
            <person name="Nagasaki H."/>
            <person name="Nagata Y."/>
            <person name="Naito S."/>
            <person name="Nakashima M."/>
            <person name="Nakama Y."/>
            <person name="Nakamichi Y."/>
            <person name="Nakamura M."/>
            <person name="Meguro A."/>
            <person name="Negishi M."/>
            <person name="Ohta I."/>
            <person name="Ohta T."/>
            <person name="Okamoto M."/>
            <person name="Ono N."/>
            <person name="Saji S."/>
            <person name="Sakaguchi M."/>
            <person name="Sakai K."/>
            <person name="Shibata M."/>
            <person name="Shimokawa T."/>
            <person name="Song J."/>
            <person name="Takazaki Y."/>
            <person name="Terasawa K."/>
            <person name="Tsugane M."/>
            <person name="Tsuji K."/>
            <person name="Ueda S."/>
            <person name="Waki K."/>
            <person name="Yamagata H."/>
            <person name="Yamamoto M."/>
            <person name="Yamamoto S."/>
            <person name="Yamane H."/>
            <person name="Yoshiki S."/>
            <person name="Yoshihara R."/>
            <person name="Yukawa K."/>
            <person name="Zhong H."/>
            <person name="Yano M."/>
            <person name="Yuan Q."/>
            <person name="Ouyang S."/>
            <person name="Liu J."/>
            <person name="Jones K.M."/>
            <person name="Gansberger K."/>
            <person name="Moffat K."/>
            <person name="Hill J."/>
            <person name="Bera J."/>
            <person name="Fadrosh D."/>
            <person name="Jin S."/>
            <person name="Johri S."/>
            <person name="Kim M."/>
            <person name="Overton L."/>
            <person name="Reardon M."/>
            <person name="Tsitrin T."/>
            <person name="Vuong H."/>
            <person name="Weaver B."/>
            <person name="Ciecko A."/>
            <person name="Tallon L."/>
            <person name="Jackson J."/>
            <person name="Pai G."/>
            <person name="Aken S.V."/>
            <person name="Utterback T."/>
            <person name="Reidmuller S."/>
            <person name="Feldblyum T."/>
            <person name="Hsiao J."/>
            <person name="Zismann V."/>
            <person name="Iobst S."/>
            <person name="de Vazeille A.R."/>
            <person name="Buell C.R."/>
            <person name="Ying K."/>
            <person name="Li Y."/>
            <person name="Lu T."/>
            <person name="Huang Y."/>
            <person name="Zhao Q."/>
            <person name="Feng Q."/>
            <person name="Zhang L."/>
            <person name="Zhu J."/>
            <person name="Weng Q."/>
            <person name="Mu J."/>
            <person name="Lu Y."/>
            <person name="Fan D."/>
            <person name="Liu Y."/>
            <person name="Guan J."/>
            <person name="Zhang Y."/>
            <person name="Yu S."/>
            <person name="Liu X."/>
            <person name="Zhang Y."/>
            <person name="Hong G."/>
            <person name="Han B."/>
            <person name="Choisne N."/>
            <person name="Demange N."/>
            <person name="Orjeda G."/>
            <person name="Samain S."/>
            <person name="Cattolico L."/>
            <person name="Pelletier E."/>
            <person name="Couloux A."/>
            <person name="Segurens B."/>
            <person name="Wincker P."/>
            <person name="D'Hont A."/>
            <person name="Scarpelli C."/>
            <person name="Weissenbach J."/>
            <person name="Salanoubat M."/>
            <person name="Quetier F."/>
            <person name="Yu Y."/>
            <person name="Kim H.R."/>
            <person name="Rambo T."/>
            <person name="Currie J."/>
            <person name="Collura K."/>
            <person name="Luo M."/>
            <person name="Yang T."/>
            <person name="Ammiraju J.S.S."/>
            <person name="Engler F."/>
            <person name="Soderlund C."/>
            <person name="Wing R.A."/>
            <person name="Palmer L.E."/>
            <person name="de la Bastide M."/>
            <person name="Spiegel L."/>
            <person name="Nascimento L."/>
            <person name="Zutavern T."/>
            <person name="O'Shaughnessy A."/>
            <person name="Dike S."/>
            <person name="Dedhia N."/>
            <person name="Preston R."/>
            <person name="Balija V."/>
            <person name="McCombie W.R."/>
            <person name="Chow T."/>
            <person name="Chen H."/>
            <person name="Chung M."/>
            <person name="Chen C."/>
            <person name="Shaw J."/>
            <person name="Wu H."/>
            <person name="Hsiao K."/>
            <person name="Chao Y."/>
            <person name="Chu M."/>
            <person name="Cheng C."/>
            <person name="Hour A."/>
            <person name="Lee P."/>
            <person name="Lin S."/>
            <person name="Lin Y."/>
            <person name="Liou J."/>
            <person name="Liu S."/>
            <person name="Hsing Y."/>
            <person name="Raghuvanshi S."/>
            <person name="Mohanty A."/>
            <person name="Bharti A.K."/>
            <person name="Gaur A."/>
            <person name="Gupta V."/>
            <person name="Kumar D."/>
            <person name="Ravi V."/>
            <person name="Vij S."/>
            <person name="Kapur A."/>
            <person name="Khurana P."/>
            <person name="Khurana P."/>
            <person name="Khurana J.P."/>
            <person name="Tyagi A.K."/>
            <person name="Gaikwad K."/>
            <person name="Singh A."/>
            <person name="Dalal V."/>
            <person name="Srivastava S."/>
            <person name="Dixit A."/>
            <person name="Pal A.K."/>
            <person name="Ghazi I.A."/>
            <person name="Yadav M."/>
            <person name="Pandit A."/>
            <person name="Bhargava A."/>
            <person name="Sureshbabu K."/>
            <person name="Batra K."/>
            <person name="Sharma T.R."/>
            <person name="Mohapatra T."/>
            <person name="Singh N.K."/>
            <person name="Messing J."/>
            <person name="Nelson A.B."/>
            <person name="Fuks G."/>
            <person name="Kavchok S."/>
            <person name="Keizer G."/>
            <person name="Linton E."/>
            <person name="Llaca V."/>
            <person name="Song R."/>
            <person name="Tanyolac B."/>
            <person name="Young S."/>
            <person name="Ho-Il K."/>
            <person name="Hahn J.H."/>
            <person name="Sangsakoo G."/>
            <person name="Vanavichit A."/>
            <person name="de Mattos Luiz.A.T."/>
            <person name="Zimmer P.D."/>
            <person name="Malone G."/>
            <person name="Dellagostin O."/>
            <person name="de Oliveira A.C."/>
            <person name="Bevan M."/>
            <person name="Bancroft I."/>
            <person name="Minx P."/>
            <person name="Cordum H."/>
            <person name="Wilson R."/>
            <person name="Cheng Z."/>
            <person name="Jin W."/>
            <person name="Jiang J."/>
            <person name="Leong S.A."/>
            <person name="Iwama H."/>
            <person name="Gojobori T."/>
            <person name="Itoh T."/>
            <person name="Niimura Y."/>
            <person name="Fujii Y."/>
            <person name="Habara T."/>
            <person name="Sakai H."/>
            <person name="Sato Y."/>
            <person name="Wilson G."/>
            <person name="Kumar K."/>
            <person name="McCouch S."/>
            <person name="Juretic N."/>
            <person name="Hoen D."/>
            <person name="Wright S."/>
            <person name="Bruskiewich R."/>
            <person name="Bureau T."/>
            <person name="Miyao A."/>
            <person name="Hirochika H."/>
            <person name="Nishikawa T."/>
            <person name="Kadowaki K."/>
            <person name="Sugiura M."/>
            <person name="Burr B."/>
            <person name="Sasaki T."/>
        </authorList>
    </citation>
    <scope>NUCLEOTIDE SEQUENCE [LARGE SCALE GENOMIC DNA]</scope>
    <source>
        <strain evidence="2">cv. Nipponbare</strain>
    </source>
</reference>
<proteinExistence type="predicted"/>
<dbReference type="EMBL" id="AP004178">
    <property type="protein sequence ID" value="BAD27839.1"/>
    <property type="molecule type" value="Genomic_DNA"/>
</dbReference>
<evidence type="ECO:0000313" key="1">
    <source>
        <dbReference type="EMBL" id="BAD27839.1"/>
    </source>
</evidence>
<evidence type="ECO:0000313" key="2">
    <source>
        <dbReference type="Proteomes" id="UP000000763"/>
    </source>
</evidence>
<protein>
    <submittedName>
        <fullName evidence="1">Uncharacterized protein</fullName>
    </submittedName>
</protein>
<sequence length="145" mass="16022">MLLCPPELWSVLCAPPQRHHRHSHLSGPSRAKLSRQHLRLILLSISPQGPRKMVHRRGRSHPFFVGADLNPPQSSALVKRTEGSKGTGHRSGGDAGTHRSLPAYAWCCLPAAPHRTGTVVACPLSIWPNTTPPWSRHAIDRPGRW</sequence>
<dbReference type="Proteomes" id="UP000000763">
    <property type="component" value="Chromosome 2"/>
</dbReference>
<organism evidence="1 2">
    <name type="scientific">Oryza sativa subsp. japonica</name>
    <name type="common">Rice</name>
    <dbReference type="NCBI Taxonomy" id="39947"/>
    <lineage>
        <taxon>Eukaryota</taxon>
        <taxon>Viridiplantae</taxon>
        <taxon>Streptophyta</taxon>
        <taxon>Embryophyta</taxon>
        <taxon>Tracheophyta</taxon>
        <taxon>Spermatophyta</taxon>
        <taxon>Magnoliopsida</taxon>
        <taxon>Liliopsida</taxon>
        <taxon>Poales</taxon>
        <taxon>Poaceae</taxon>
        <taxon>BOP clade</taxon>
        <taxon>Oryzoideae</taxon>
        <taxon>Oryzeae</taxon>
        <taxon>Oryzinae</taxon>
        <taxon>Oryza</taxon>
        <taxon>Oryza sativa</taxon>
    </lineage>
</organism>
<name>Q6EU31_ORYSJ</name>